<proteinExistence type="predicted"/>
<dbReference type="SUPFAM" id="SSF52540">
    <property type="entry name" value="P-loop containing nucleoside triphosphate hydrolases"/>
    <property type="match status" value="1"/>
</dbReference>
<dbReference type="AlphaFoldDB" id="A0A0G1FEN4"/>
<dbReference type="STRING" id="1618436.UV59_C0008G0006"/>
<gene>
    <name evidence="1" type="ORF">UV59_C0008G0006</name>
</gene>
<sequence>MVQSYIILHAQKPKRDAYIRNLLDKYGVAAVDQIVPEGTIGIAEVRLLLKEMSRKPFVSLFKATVVEIENVSMEAQQAMLKTLEEPAAANLFFLSAPHVHLLLPTIVSRCTVVDLPVTENELPPQDLEKLTSFWRQFLTLKLGERFLLLGTIVNTKDEALNWLTIQICFLAQELRNSYTMTGSPLQTGIQLATLLTLLLEARERLMRNGALKLALDQVCIYVPFIS</sequence>
<name>A0A0G1FEN4_9BACT</name>
<accession>A0A0G1FEN4</accession>
<dbReference type="PATRIC" id="fig|1618436.3.peg.461"/>
<dbReference type="InterPro" id="IPR027417">
    <property type="entry name" value="P-loop_NTPase"/>
</dbReference>
<dbReference type="Pfam" id="PF13177">
    <property type="entry name" value="DNA_pol3_delta2"/>
    <property type="match status" value="1"/>
</dbReference>
<dbReference type="Gene3D" id="3.40.50.300">
    <property type="entry name" value="P-loop containing nucleotide triphosphate hydrolases"/>
    <property type="match status" value="1"/>
</dbReference>
<dbReference type="EMBL" id="LCFB01000008">
    <property type="protein sequence ID" value="KKS85313.1"/>
    <property type="molecule type" value="Genomic_DNA"/>
</dbReference>
<dbReference type="Proteomes" id="UP000034543">
    <property type="component" value="Unassembled WGS sequence"/>
</dbReference>
<comment type="caution">
    <text evidence="1">The sequence shown here is derived from an EMBL/GenBank/DDBJ whole genome shotgun (WGS) entry which is preliminary data.</text>
</comment>
<evidence type="ECO:0000313" key="1">
    <source>
        <dbReference type="EMBL" id="KKS85313.1"/>
    </source>
</evidence>
<evidence type="ECO:0000313" key="2">
    <source>
        <dbReference type="Proteomes" id="UP000034543"/>
    </source>
</evidence>
<protein>
    <submittedName>
        <fullName evidence="1">Polymerase III, delta' subunit domain protein</fullName>
    </submittedName>
</protein>
<organism evidence="1 2">
    <name type="scientific">Candidatus Gottesmanbacteria bacterium GW2011_GWA1_43_11</name>
    <dbReference type="NCBI Taxonomy" id="1618436"/>
    <lineage>
        <taxon>Bacteria</taxon>
        <taxon>Candidatus Gottesmaniibacteriota</taxon>
    </lineage>
</organism>
<reference evidence="1 2" key="1">
    <citation type="journal article" date="2015" name="Nature">
        <title>rRNA introns, odd ribosomes, and small enigmatic genomes across a large radiation of phyla.</title>
        <authorList>
            <person name="Brown C.T."/>
            <person name="Hug L.A."/>
            <person name="Thomas B.C."/>
            <person name="Sharon I."/>
            <person name="Castelle C.J."/>
            <person name="Singh A."/>
            <person name="Wilkins M.J."/>
            <person name="Williams K.H."/>
            <person name="Banfield J.F."/>
        </authorList>
    </citation>
    <scope>NUCLEOTIDE SEQUENCE [LARGE SCALE GENOMIC DNA]</scope>
</reference>